<dbReference type="Proteomes" id="UP000183567">
    <property type="component" value="Unassembled WGS sequence"/>
</dbReference>
<organism evidence="1 2">
    <name type="scientific">Rhizopogon vesiculosus</name>
    <dbReference type="NCBI Taxonomy" id="180088"/>
    <lineage>
        <taxon>Eukaryota</taxon>
        <taxon>Fungi</taxon>
        <taxon>Dikarya</taxon>
        <taxon>Basidiomycota</taxon>
        <taxon>Agaricomycotina</taxon>
        <taxon>Agaricomycetes</taxon>
        <taxon>Agaricomycetidae</taxon>
        <taxon>Boletales</taxon>
        <taxon>Suillineae</taxon>
        <taxon>Rhizopogonaceae</taxon>
        <taxon>Rhizopogon</taxon>
    </lineage>
</organism>
<proteinExistence type="predicted"/>
<comment type="caution">
    <text evidence="1">The sequence shown here is derived from an EMBL/GenBank/DDBJ whole genome shotgun (WGS) entry which is preliminary data.</text>
</comment>
<accession>A0A1J8PJP7</accession>
<feature type="non-terminal residue" evidence="1">
    <location>
        <position position="46"/>
    </location>
</feature>
<name>A0A1J8PJP7_9AGAM</name>
<gene>
    <name evidence="1" type="ORF">AZE42_12571</name>
</gene>
<sequence>MLLAEILMHLVSPECPWNVFTMPNHTGFELPVAIISTSSGNPLTIP</sequence>
<dbReference type="EMBL" id="LVVM01006008">
    <property type="protein sequence ID" value="OJA09157.1"/>
    <property type="molecule type" value="Genomic_DNA"/>
</dbReference>
<protein>
    <submittedName>
        <fullName evidence="1">Uncharacterized protein</fullName>
    </submittedName>
</protein>
<dbReference type="AlphaFoldDB" id="A0A1J8PJP7"/>
<keyword evidence="2" id="KW-1185">Reference proteome</keyword>
<evidence type="ECO:0000313" key="2">
    <source>
        <dbReference type="Proteomes" id="UP000183567"/>
    </source>
</evidence>
<reference evidence="1 2" key="1">
    <citation type="submission" date="2016-03" db="EMBL/GenBank/DDBJ databases">
        <title>Comparative genomics of the ectomycorrhizal sister species Rhizopogon vinicolor and Rhizopogon vesiculosus (Basidiomycota: Boletales) reveals a divergence of the mating type B locus.</title>
        <authorList>
            <person name="Mujic A.B."/>
            <person name="Kuo A."/>
            <person name="Tritt A."/>
            <person name="Lipzen A."/>
            <person name="Chen C."/>
            <person name="Johnson J."/>
            <person name="Sharma A."/>
            <person name="Barry K."/>
            <person name="Grigoriev I.V."/>
            <person name="Spatafora J.W."/>
        </authorList>
    </citation>
    <scope>NUCLEOTIDE SEQUENCE [LARGE SCALE GENOMIC DNA]</scope>
    <source>
        <strain evidence="1 2">AM-OR11-056</strain>
    </source>
</reference>
<evidence type="ECO:0000313" key="1">
    <source>
        <dbReference type="EMBL" id="OJA09157.1"/>
    </source>
</evidence>